<reference evidence="4" key="1">
    <citation type="submission" date="2016-10" db="EMBL/GenBank/DDBJ databases">
        <authorList>
            <person name="Varghese N."/>
            <person name="Submissions S."/>
        </authorList>
    </citation>
    <scope>NUCLEOTIDE SEQUENCE [LARGE SCALE GENOMIC DNA]</scope>
    <source>
        <strain evidence="4">DSM 22329</strain>
    </source>
</reference>
<dbReference type="InterPro" id="IPR029063">
    <property type="entry name" value="SAM-dependent_MTases_sf"/>
</dbReference>
<dbReference type="STRING" id="443156.SAMN04489867_1190"/>
<dbReference type="CDD" id="cd02440">
    <property type="entry name" value="AdoMet_MTases"/>
    <property type="match status" value="1"/>
</dbReference>
<feature type="domain" description="Methyltransferase type 11" evidence="2">
    <location>
        <begin position="69"/>
        <end position="168"/>
    </location>
</feature>
<evidence type="ECO:0000256" key="1">
    <source>
        <dbReference type="SAM" id="MobiDB-lite"/>
    </source>
</evidence>
<dbReference type="AlphaFoldDB" id="A0A1H0PAR5"/>
<sequence length="269" mass="29114">MSEFAQVSRREAGAEETAAANRSWWDAEAGDYYAEHGTFLGDADFVWGPEGWREEELGLLGDLTGRRVLEIGGGAGQCSRWVAAAGGQVVATDLSSGMVKQGLDLNRRADAPGPPVPFAQCDAVQLPFAEGCFDTVFTAYGAVPFVADSARLLREVARVLRPGGRFVFSTTHPFRWAFPDDPGQGGLTVTQSYFDRTPYVEADSDGEATYVEHHRTLGDRVREVVAAGLVLVDVVEPEWPSRNQQAWGGWSPLRGGLFPGTAIFVCTRA</sequence>
<organism evidence="3 4">
    <name type="scientific">Pedococcus dokdonensis</name>
    <dbReference type="NCBI Taxonomy" id="443156"/>
    <lineage>
        <taxon>Bacteria</taxon>
        <taxon>Bacillati</taxon>
        <taxon>Actinomycetota</taxon>
        <taxon>Actinomycetes</taxon>
        <taxon>Micrococcales</taxon>
        <taxon>Intrasporangiaceae</taxon>
        <taxon>Pedococcus</taxon>
    </lineage>
</organism>
<evidence type="ECO:0000313" key="3">
    <source>
        <dbReference type="EMBL" id="SDP01795.1"/>
    </source>
</evidence>
<dbReference type="InterPro" id="IPR050508">
    <property type="entry name" value="Methyltransf_Superfamily"/>
</dbReference>
<dbReference type="GO" id="GO:0008757">
    <property type="term" value="F:S-adenosylmethionine-dependent methyltransferase activity"/>
    <property type="evidence" value="ECO:0007669"/>
    <property type="project" value="InterPro"/>
</dbReference>
<dbReference type="Proteomes" id="UP000199077">
    <property type="component" value="Chromosome I"/>
</dbReference>
<keyword evidence="4" id="KW-1185">Reference proteome</keyword>
<dbReference type="InterPro" id="IPR013216">
    <property type="entry name" value="Methyltransf_11"/>
</dbReference>
<proteinExistence type="predicted"/>
<keyword evidence="3" id="KW-0489">Methyltransferase</keyword>
<evidence type="ECO:0000313" key="4">
    <source>
        <dbReference type="Proteomes" id="UP000199077"/>
    </source>
</evidence>
<dbReference type="SUPFAM" id="SSF53335">
    <property type="entry name" value="S-adenosyl-L-methionine-dependent methyltransferases"/>
    <property type="match status" value="1"/>
</dbReference>
<gene>
    <name evidence="3" type="ORF">SAMN04489867_1190</name>
</gene>
<evidence type="ECO:0000259" key="2">
    <source>
        <dbReference type="Pfam" id="PF08241"/>
    </source>
</evidence>
<feature type="region of interest" description="Disordered" evidence="1">
    <location>
        <begin position="1"/>
        <end position="20"/>
    </location>
</feature>
<dbReference type="GO" id="GO:0032259">
    <property type="term" value="P:methylation"/>
    <property type="evidence" value="ECO:0007669"/>
    <property type="project" value="UniProtKB-KW"/>
</dbReference>
<protein>
    <submittedName>
        <fullName evidence="3">Methyltransferase domain-containing protein</fullName>
    </submittedName>
</protein>
<accession>A0A1H0PAR5</accession>
<dbReference type="PANTHER" id="PTHR42912">
    <property type="entry name" value="METHYLTRANSFERASE"/>
    <property type="match status" value="1"/>
</dbReference>
<name>A0A1H0PAR5_9MICO</name>
<dbReference type="PANTHER" id="PTHR42912:SF93">
    <property type="entry name" value="N6-ADENOSINE-METHYLTRANSFERASE TMT1A"/>
    <property type="match status" value="1"/>
</dbReference>
<keyword evidence="3" id="KW-0808">Transferase</keyword>
<dbReference type="Pfam" id="PF08241">
    <property type="entry name" value="Methyltransf_11"/>
    <property type="match status" value="1"/>
</dbReference>
<dbReference type="EMBL" id="LT629711">
    <property type="protein sequence ID" value="SDP01795.1"/>
    <property type="molecule type" value="Genomic_DNA"/>
</dbReference>
<dbReference type="Gene3D" id="3.40.50.150">
    <property type="entry name" value="Vaccinia Virus protein VP39"/>
    <property type="match status" value="1"/>
</dbReference>